<comment type="caution">
    <text evidence="13">The sequence shown here is derived from an EMBL/GenBank/DDBJ whole genome shotgun (WGS) entry which is preliminary data.</text>
</comment>
<sequence precursor="true">MKTRPPLPHLRGSMARLRKFVLASSLTSILVSASISAIAHANGVVSSDFSFSSRGIKLSALLKDIGSNFGMPAVISPEINDTFIGTIEGRTAQQILERLSRLYKLSWYYGGNILYVYKAEEMRADVFNPAHLSAEEIISYIQSAGLTNGGACSARAVQAFNAVEFSGVPICMERMLKLSKEVDQRQLQQSQTKEIVRVFPLKYASAIDVSYAYRDQQVKIPGVVSELREMIKSRGIAAPTNGGQVAPAAGTETTFSADTRNNAVIVRDRQSNMDIYAELIRQLDQKPQQIEVSVAIIDVDSGDLHELGVDYSGQVSFGGAKVGFNRSATEDNGGTFSALLNNSAEFFVKVTALERNSKAKILSRPSIVTLNNVQAVLDRSTTFYTKLEGERVADLASVSTGSLLRVTPRIVDGESHKEVLLTLDIQDGRQEGVTNNIERLPQVKNSGIATQAILKPGQSLLLGGFVEEKHREGTTKIPLLGDLPLIGSLFRSHAKESASMVRLFVIRAEPHAT</sequence>
<evidence type="ECO:0000256" key="6">
    <source>
        <dbReference type="ARBA" id="ARBA00023010"/>
    </source>
</evidence>
<name>A0ABN7ZIZ9_9BURK</name>
<dbReference type="PANTHER" id="PTHR30332">
    <property type="entry name" value="PROBABLE GENERAL SECRETION PATHWAY PROTEIN D"/>
    <property type="match status" value="1"/>
</dbReference>
<keyword evidence="5 9" id="KW-0653">Protein transport</keyword>
<dbReference type="Proteomes" id="UP000706525">
    <property type="component" value="Unassembled WGS sequence"/>
</dbReference>
<organism evidence="13 14">
    <name type="scientific">Cupriavidus pampae</name>
    <dbReference type="NCBI Taxonomy" id="659251"/>
    <lineage>
        <taxon>Bacteria</taxon>
        <taxon>Pseudomonadati</taxon>
        <taxon>Pseudomonadota</taxon>
        <taxon>Betaproteobacteria</taxon>
        <taxon>Burkholderiales</taxon>
        <taxon>Burkholderiaceae</taxon>
        <taxon>Cupriavidus</taxon>
    </lineage>
</organism>
<dbReference type="Pfam" id="PF03958">
    <property type="entry name" value="Secretin_N"/>
    <property type="match status" value="1"/>
</dbReference>
<dbReference type="HAMAP" id="MF_02219">
    <property type="entry name" value="Type_III_secretin"/>
    <property type="match status" value="1"/>
</dbReference>
<comment type="function">
    <text evidence="9">Component of the type III secretion system (T3SS), also called injectisome, which is used to inject bacterial effector proteins into eukaryotic host cells. Forms a ring-shaped multimeric structure with an apparent central pore in the outer membrane.</text>
</comment>
<evidence type="ECO:0000256" key="4">
    <source>
        <dbReference type="ARBA" id="ARBA00022729"/>
    </source>
</evidence>
<comment type="subcellular location">
    <subcellularLocation>
        <location evidence="1 9 10">Cell outer membrane</location>
    </subcellularLocation>
</comment>
<keyword evidence="8 9" id="KW-0998">Cell outer membrane</keyword>
<dbReference type="InterPro" id="IPR004845">
    <property type="entry name" value="T2SS_GspD_CS"/>
</dbReference>
<dbReference type="InterPro" id="IPR003522">
    <property type="entry name" value="T3SS_OM_pore_YscC"/>
</dbReference>
<dbReference type="EMBL" id="CAJZAG010000016">
    <property type="protein sequence ID" value="CAG9185949.1"/>
    <property type="molecule type" value="Genomic_DNA"/>
</dbReference>
<keyword evidence="7 9" id="KW-0472">Membrane</keyword>
<keyword evidence="6 9" id="KW-0811">Translocation</keyword>
<feature type="chain" id="PRO_5044940021" description="Type 3 secretion system secretin" evidence="9">
    <location>
        <begin position="42"/>
        <end position="513"/>
    </location>
</feature>
<dbReference type="InterPro" id="IPR038591">
    <property type="entry name" value="NolW-like_sf"/>
</dbReference>
<dbReference type="InterPro" id="IPR005644">
    <property type="entry name" value="NolW-like"/>
</dbReference>
<dbReference type="InterPro" id="IPR004846">
    <property type="entry name" value="T2SS/T3SS_dom"/>
</dbReference>
<accession>A0ABN7ZIZ9</accession>
<keyword evidence="4 9" id="KW-0732">Signal</keyword>
<gene>
    <name evidence="13" type="primary">sctC_6</name>
    <name evidence="9" type="synonym">sctC</name>
    <name evidence="13" type="ORF">LMG32289_06176</name>
</gene>
<keyword evidence="14" id="KW-1185">Reference proteome</keyword>
<evidence type="ECO:0000256" key="9">
    <source>
        <dbReference type="HAMAP-Rule" id="MF_02219"/>
    </source>
</evidence>
<evidence type="ECO:0000259" key="12">
    <source>
        <dbReference type="Pfam" id="PF03958"/>
    </source>
</evidence>
<dbReference type="PRINTS" id="PR01337">
    <property type="entry name" value="TYPE3OMGPROT"/>
</dbReference>
<evidence type="ECO:0000256" key="3">
    <source>
        <dbReference type="ARBA" id="ARBA00022448"/>
    </source>
</evidence>
<reference evidence="13 14" key="1">
    <citation type="submission" date="2021-08" db="EMBL/GenBank/DDBJ databases">
        <authorList>
            <person name="Peeters C."/>
        </authorList>
    </citation>
    <scope>NUCLEOTIDE SEQUENCE [LARGE SCALE GENOMIC DNA]</scope>
    <source>
        <strain evidence="13 14">LMG 32289</strain>
    </source>
</reference>
<feature type="signal peptide" evidence="9">
    <location>
        <begin position="1"/>
        <end position="41"/>
    </location>
</feature>
<evidence type="ECO:0000256" key="7">
    <source>
        <dbReference type="ARBA" id="ARBA00023136"/>
    </source>
</evidence>
<keyword evidence="3 9" id="KW-0813">Transport</keyword>
<feature type="domain" description="NolW-like" evidence="12">
    <location>
        <begin position="196"/>
        <end position="289"/>
    </location>
</feature>
<evidence type="ECO:0000313" key="13">
    <source>
        <dbReference type="EMBL" id="CAG9185949.1"/>
    </source>
</evidence>
<dbReference type="NCBIfam" id="TIGR02516">
    <property type="entry name" value="type_III_yscC"/>
    <property type="match status" value="1"/>
</dbReference>
<dbReference type="InterPro" id="IPR050810">
    <property type="entry name" value="Bact_Secretion_Sys_Channel"/>
</dbReference>
<evidence type="ECO:0000256" key="5">
    <source>
        <dbReference type="ARBA" id="ARBA00022927"/>
    </source>
</evidence>
<feature type="domain" description="Type II/III secretion system secretin-like" evidence="11">
    <location>
        <begin position="352"/>
        <end position="508"/>
    </location>
</feature>
<dbReference type="PANTHER" id="PTHR30332:SF4">
    <property type="entry name" value="TYPE 3 SECRETION SYSTEM SECRETIN"/>
    <property type="match status" value="1"/>
</dbReference>
<comment type="subunit">
    <text evidence="9">The core secretion machinery of the T3SS is composed of approximately 20 different proteins, including cytoplasmic components, a base, an export apparatus and a needle. This subunit is part of the base, which anchors the injectisome in the bacterial cell envelope. Forms a stable homooligomeric complex.</text>
</comment>
<evidence type="ECO:0000256" key="1">
    <source>
        <dbReference type="ARBA" id="ARBA00004442"/>
    </source>
</evidence>
<comment type="similarity">
    <text evidence="2 9">Belongs to the bacterial secretin family. T3SS SctC subfamily.</text>
</comment>
<evidence type="ECO:0000256" key="10">
    <source>
        <dbReference type="RuleBase" id="RU004004"/>
    </source>
</evidence>
<proteinExistence type="inferred from homology"/>
<dbReference type="NCBIfam" id="NF011873">
    <property type="entry name" value="PRK15346.1"/>
    <property type="match status" value="1"/>
</dbReference>
<dbReference type="PROSITE" id="PS00875">
    <property type="entry name" value="T2SP_D"/>
    <property type="match status" value="1"/>
</dbReference>
<dbReference type="RefSeq" id="WP_223995257.1">
    <property type="nucleotide sequence ID" value="NZ_CAJZAG010000016.1"/>
</dbReference>
<dbReference type="Gene3D" id="3.30.1370.120">
    <property type="match status" value="2"/>
</dbReference>
<evidence type="ECO:0000256" key="2">
    <source>
        <dbReference type="ARBA" id="ARBA00007032"/>
    </source>
</evidence>
<dbReference type="Pfam" id="PF00263">
    <property type="entry name" value="Secretin"/>
    <property type="match status" value="1"/>
</dbReference>
<evidence type="ECO:0000313" key="14">
    <source>
        <dbReference type="Proteomes" id="UP000706525"/>
    </source>
</evidence>
<evidence type="ECO:0000259" key="11">
    <source>
        <dbReference type="Pfam" id="PF00263"/>
    </source>
</evidence>
<dbReference type="Gene3D" id="3.55.50.30">
    <property type="match status" value="1"/>
</dbReference>
<protein>
    <recommendedName>
        <fullName evidence="9">Type 3 secretion system secretin</fullName>
        <shortName evidence="9">T3SS secretin</shortName>
    </recommendedName>
</protein>
<evidence type="ECO:0000256" key="8">
    <source>
        <dbReference type="ARBA" id="ARBA00023237"/>
    </source>
</evidence>